<keyword evidence="2" id="KW-0677">Repeat</keyword>
<dbReference type="PROSITE" id="PS50082">
    <property type="entry name" value="WD_REPEATS_2"/>
    <property type="match status" value="4"/>
</dbReference>
<feature type="repeat" description="WD" evidence="3">
    <location>
        <begin position="86"/>
        <end position="127"/>
    </location>
</feature>
<dbReference type="PROSITE" id="PS50294">
    <property type="entry name" value="WD_REPEATS_REGION"/>
    <property type="match status" value="3"/>
</dbReference>
<keyword evidence="5" id="KW-1185">Reference proteome</keyword>
<dbReference type="InterPro" id="IPR019775">
    <property type="entry name" value="WD40_repeat_CS"/>
</dbReference>
<evidence type="ECO:0000313" key="5">
    <source>
        <dbReference type="Proteomes" id="UP001212821"/>
    </source>
</evidence>
<sequence>MLTGHTAAVTCLALSRDGRLLLSGSEDHTLRLWELETGTQLRHWTAHEDGVQCAALSPDGRLAVSGGVWGPAILWDTGTGTELRRLAGQQQGCLAAVFSPEGRLVATGCGDHTVRCWDPATGQELRRLTGHTADVTAVAFSPDRRQLLSGCAQYDPGADQVRLWDLDGGTELRRFGEELFAVTAVGFAVHGALLVATTMDGLLHVWDPVTGAQTGRFEVGTGNLRCLAVAPDGRRLLTGSGTDHYDADLLATLGVDNRVRLVDPGDGRELARYEGHTGNVNALAFIPDGRRALSASADRTIRLWEL</sequence>
<dbReference type="InterPro" id="IPR001680">
    <property type="entry name" value="WD40_rpt"/>
</dbReference>
<dbReference type="PROSITE" id="PS00678">
    <property type="entry name" value="WD_REPEATS_1"/>
    <property type="match status" value="2"/>
</dbReference>
<dbReference type="Proteomes" id="UP001212821">
    <property type="component" value="Chromosome"/>
</dbReference>
<dbReference type="InterPro" id="IPR015943">
    <property type="entry name" value="WD40/YVTN_repeat-like_dom_sf"/>
</dbReference>
<keyword evidence="1 3" id="KW-0853">WD repeat</keyword>
<evidence type="ECO:0000313" key="4">
    <source>
        <dbReference type="EMBL" id="WBP91037.1"/>
    </source>
</evidence>
<dbReference type="SMART" id="SM00320">
    <property type="entry name" value="WD40"/>
    <property type="match status" value="7"/>
</dbReference>
<dbReference type="InterPro" id="IPR011047">
    <property type="entry name" value="Quinoprotein_ADH-like_sf"/>
</dbReference>
<protein>
    <submittedName>
        <fullName evidence="4">WD40 repeat domain-containing protein</fullName>
    </submittedName>
</protein>
<dbReference type="PANTHER" id="PTHR19879:SF9">
    <property type="entry name" value="TRANSCRIPTION INITIATION FACTOR TFIID SUBUNIT 5"/>
    <property type="match status" value="1"/>
</dbReference>
<evidence type="ECO:0000256" key="3">
    <source>
        <dbReference type="PROSITE-ProRule" id="PRU00221"/>
    </source>
</evidence>
<name>A0ABY7QE60_9ACTN</name>
<dbReference type="Gene3D" id="2.130.10.10">
    <property type="entry name" value="YVTN repeat-like/Quinoprotein amine dehydrogenase"/>
    <property type="match status" value="3"/>
</dbReference>
<dbReference type="Pfam" id="PF00400">
    <property type="entry name" value="WD40"/>
    <property type="match status" value="7"/>
</dbReference>
<dbReference type="CDD" id="cd00200">
    <property type="entry name" value="WD40"/>
    <property type="match status" value="1"/>
</dbReference>
<accession>A0ABY7QE60</accession>
<organism evidence="4 5">
    <name type="scientific">Kitasatospora cathayae</name>
    <dbReference type="NCBI Taxonomy" id="3004092"/>
    <lineage>
        <taxon>Bacteria</taxon>
        <taxon>Bacillati</taxon>
        <taxon>Actinomycetota</taxon>
        <taxon>Actinomycetes</taxon>
        <taxon>Kitasatosporales</taxon>
        <taxon>Streptomycetaceae</taxon>
        <taxon>Kitasatospora</taxon>
    </lineage>
</organism>
<feature type="repeat" description="WD" evidence="3">
    <location>
        <begin position="44"/>
        <end position="85"/>
    </location>
</feature>
<dbReference type="InterPro" id="IPR020472">
    <property type="entry name" value="WD40_PAC1"/>
</dbReference>
<dbReference type="PRINTS" id="PR00320">
    <property type="entry name" value="GPROTEINBRPT"/>
</dbReference>
<gene>
    <name evidence="4" type="ORF">O1G21_37670</name>
</gene>
<reference evidence="5" key="1">
    <citation type="submission" date="2022-12" db="EMBL/GenBank/DDBJ databases">
        <authorList>
            <person name="Mo P."/>
        </authorList>
    </citation>
    <scope>NUCLEOTIDE SEQUENCE [LARGE SCALE GENOMIC DNA]</scope>
    <source>
        <strain evidence="5">HUAS 3-15</strain>
    </source>
</reference>
<dbReference type="EMBL" id="CP115450">
    <property type="protein sequence ID" value="WBP91037.1"/>
    <property type="molecule type" value="Genomic_DNA"/>
</dbReference>
<proteinExistence type="predicted"/>
<dbReference type="SUPFAM" id="SSF50998">
    <property type="entry name" value="Quinoprotein alcohol dehydrogenase-like"/>
    <property type="match status" value="1"/>
</dbReference>
<evidence type="ECO:0000256" key="1">
    <source>
        <dbReference type="ARBA" id="ARBA00022574"/>
    </source>
</evidence>
<feature type="repeat" description="WD" evidence="3">
    <location>
        <begin position="2"/>
        <end position="43"/>
    </location>
</feature>
<evidence type="ECO:0000256" key="2">
    <source>
        <dbReference type="ARBA" id="ARBA00022737"/>
    </source>
</evidence>
<feature type="repeat" description="WD" evidence="3">
    <location>
        <begin position="273"/>
        <end position="306"/>
    </location>
</feature>
<dbReference type="RefSeq" id="WP_270150170.1">
    <property type="nucleotide sequence ID" value="NZ_CP115450.1"/>
</dbReference>
<dbReference type="PANTHER" id="PTHR19879">
    <property type="entry name" value="TRANSCRIPTION INITIATION FACTOR TFIID"/>
    <property type="match status" value="1"/>
</dbReference>